<name>A0A2K6T4W4_SAIBB</name>
<proteinExistence type="predicted"/>
<dbReference type="GeneTree" id="ENSGT01030000237955"/>
<keyword evidence="2" id="KW-1185">Reference proteome</keyword>
<dbReference type="Proteomes" id="UP000233220">
    <property type="component" value="Unplaced"/>
</dbReference>
<accession>A0A2K6T4W4</accession>
<organism evidence="1 2">
    <name type="scientific">Saimiri boliviensis boliviensis</name>
    <name type="common">Bolivian squirrel monkey</name>
    <dbReference type="NCBI Taxonomy" id="39432"/>
    <lineage>
        <taxon>Eukaryota</taxon>
        <taxon>Metazoa</taxon>
        <taxon>Chordata</taxon>
        <taxon>Craniata</taxon>
        <taxon>Vertebrata</taxon>
        <taxon>Euteleostomi</taxon>
        <taxon>Mammalia</taxon>
        <taxon>Eutheria</taxon>
        <taxon>Euarchontoglires</taxon>
        <taxon>Primates</taxon>
        <taxon>Haplorrhini</taxon>
        <taxon>Platyrrhini</taxon>
        <taxon>Cebidae</taxon>
        <taxon>Saimiriinae</taxon>
        <taxon>Saimiri</taxon>
    </lineage>
</organism>
<evidence type="ECO:0000313" key="1">
    <source>
        <dbReference type="Ensembl" id="ENSSBOP00000014697.1"/>
    </source>
</evidence>
<reference evidence="1" key="2">
    <citation type="submission" date="2025-09" db="UniProtKB">
        <authorList>
            <consortium name="Ensembl"/>
        </authorList>
    </citation>
    <scope>IDENTIFICATION</scope>
</reference>
<evidence type="ECO:0000313" key="2">
    <source>
        <dbReference type="Proteomes" id="UP000233220"/>
    </source>
</evidence>
<dbReference type="AlphaFoldDB" id="A0A2K6T4W4"/>
<protein>
    <submittedName>
        <fullName evidence="1">Uncharacterized protein</fullName>
    </submittedName>
</protein>
<sequence>MSNFTAEDKAAITSLWAKAPGCVPMDPEVLR</sequence>
<reference evidence="1" key="1">
    <citation type="submission" date="2025-08" db="UniProtKB">
        <authorList>
            <consortium name="Ensembl"/>
        </authorList>
    </citation>
    <scope>IDENTIFICATION</scope>
</reference>
<dbReference type="Ensembl" id="ENSSBOT00000031496.1">
    <property type="protein sequence ID" value="ENSSBOP00000014697.1"/>
    <property type="gene ID" value="ENSSBOG00000024095.1"/>
</dbReference>